<evidence type="ECO:0000256" key="1">
    <source>
        <dbReference type="SAM" id="MobiDB-lite"/>
    </source>
</evidence>
<dbReference type="PANTHER" id="PTHR32472:SF10">
    <property type="entry name" value="DNA REPAIR PROTEIN RADA-LIKE PROTEIN"/>
    <property type="match status" value="1"/>
</dbReference>
<accession>A0ABV4U366</accession>
<dbReference type="InterPro" id="IPR020568">
    <property type="entry name" value="Ribosomal_Su5_D2-typ_SF"/>
</dbReference>
<sequence>MTHQPHDRHLASSLLAAPDTPQADLPLSDEMAFLTDALSQFAVGGLYLLGGTPGSGKSLLALQVALDLAKNGHKSLMLLTEQGSAALKQRAIHMASDLPPEQAKAAIGAIDYNDTLRDVASLPAYAAREILSPHGRHHGVKLVVLDSIQGEGLAGAATKAYGKVLEFGRLCASAGITTVLVSHVTKRGDLAGPKTLEHGVDGTLLLRRAMLNTLLAVRKNRFGPPLLRPMPLVIDPLTMRLAPAPHAEARPGAARTFSGSLGLMEVQAAVAVPPDGRVGRTTAPGLPRKEIEQLLDCIGQIEGLELSDLDYRIQCRLPRSGQYIAHFGLPLCIALVASFTRKPVPADHLYLGEIDLFRQVREVAPPVLDALVTSLAEGQLPSPLTLVVPPSALPHLPAENPPSLRLVPCATLEEAIYATWPELR</sequence>
<evidence type="ECO:0000313" key="4">
    <source>
        <dbReference type="Proteomes" id="UP001575105"/>
    </source>
</evidence>
<dbReference type="Proteomes" id="UP001575105">
    <property type="component" value="Unassembled WGS sequence"/>
</dbReference>
<dbReference type="RefSeq" id="WP_425344962.1">
    <property type="nucleotide sequence ID" value="NZ_JBGUBD010000004.1"/>
</dbReference>
<dbReference type="SUPFAM" id="SSF52540">
    <property type="entry name" value="P-loop containing nucleoside triphosphate hydrolases"/>
    <property type="match status" value="1"/>
</dbReference>
<dbReference type="InterPro" id="IPR014774">
    <property type="entry name" value="KaiC-like_dom"/>
</dbReference>
<name>A0ABV4U366_9BACT</name>
<keyword evidence="4" id="KW-1185">Reference proteome</keyword>
<reference evidence="3 4" key="1">
    <citation type="submission" date="2024-08" db="EMBL/GenBank/DDBJ databases">
        <title>Whole-genome sequencing of halo(alkali)philic microorganisms from hypersaline lakes.</title>
        <authorList>
            <person name="Sorokin D.Y."/>
            <person name="Merkel A.Y."/>
            <person name="Messina E."/>
            <person name="Yakimov M."/>
        </authorList>
    </citation>
    <scope>NUCLEOTIDE SEQUENCE [LARGE SCALE GENOMIC DNA]</scope>
    <source>
        <strain evidence="3 4">AB-hyl4</strain>
    </source>
</reference>
<feature type="compositionally biased region" description="Basic and acidic residues" evidence="1">
    <location>
        <begin position="1"/>
        <end position="10"/>
    </location>
</feature>
<feature type="region of interest" description="Disordered" evidence="1">
    <location>
        <begin position="1"/>
        <end position="21"/>
    </location>
</feature>
<organism evidence="3 4">
    <name type="scientific">Natronomicrosphaera hydrolytica</name>
    <dbReference type="NCBI Taxonomy" id="3242702"/>
    <lineage>
        <taxon>Bacteria</taxon>
        <taxon>Pseudomonadati</taxon>
        <taxon>Planctomycetota</taxon>
        <taxon>Phycisphaerae</taxon>
        <taxon>Phycisphaerales</taxon>
        <taxon>Phycisphaeraceae</taxon>
        <taxon>Natronomicrosphaera</taxon>
    </lineage>
</organism>
<dbReference type="PRINTS" id="PR01874">
    <property type="entry name" value="DNAREPAIRADA"/>
</dbReference>
<dbReference type="Pfam" id="PF06745">
    <property type="entry name" value="ATPase"/>
    <property type="match status" value="1"/>
</dbReference>
<dbReference type="Gene3D" id="3.40.50.300">
    <property type="entry name" value="P-loop containing nucleotide triphosphate hydrolases"/>
    <property type="match status" value="1"/>
</dbReference>
<feature type="domain" description="KaiC-like" evidence="2">
    <location>
        <begin position="41"/>
        <end position="212"/>
    </location>
</feature>
<protein>
    <submittedName>
        <fullName evidence="3">ATPase domain-containing protein</fullName>
    </submittedName>
</protein>
<evidence type="ECO:0000259" key="2">
    <source>
        <dbReference type="Pfam" id="PF06745"/>
    </source>
</evidence>
<dbReference type="EMBL" id="JBGUBD010000004">
    <property type="protein sequence ID" value="MFA9478033.1"/>
    <property type="molecule type" value="Genomic_DNA"/>
</dbReference>
<dbReference type="PANTHER" id="PTHR32472">
    <property type="entry name" value="DNA REPAIR PROTEIN RADA"/>
    <property type="match status" value="1"/>
</dbReference>
<dbReference type="SUPFAM" id="SSF54211">
    <property type="entry name" value="Ribosomal protein S5 domain 2-like"/>
    <property type="match status" value="1"/>
</dbReference>
<evidence type="ECO:0000313" key="3">
    <source>
        <dbReference type="EMBL" id="MFA9478033.1"/>
    </source>
</evidence>
<proteinExistence type="predicted"/>
<dbReference type="InterPro" id="IPR027417">
    <property type="entry name" value="P-loop_NTPase"/>
</dbReference>
<gene>
    <name evidence="3" type="ORF">ACERK3_06955</name>
</gene>
<comment type="caution">
    <text evidence="3">The sequence shown here is derived from an EMBL/GenBank/DDBJ whole genome shotgun (WGS) entry which is preliminary data.</text>
</comment>